<dbReference type="Pfam" id="PF24176">
    <property type="entry name" value="TPR_TTI1_2nd"/>
    <property type="match status" value="1"/>
</dbReference>
<evidence type="ECO:0000313" key="4">
    <source>
        <dbReference type="EMBL" id="KAK6626453.1"/>
    </source>
</evidence>
<proteinExistence type="predicted"/>
<feature type="region of interest" description="Disordered" evidence="1">
    <location>
        <begin position="764"/>
        <end position="784"/>
    </location>
</feature>
<name>A0ABR1ASR5_POLSC</name>
<keyword evidence="5" id="KW-1185">Reference proteome</keyword>
<evidence type="ECO:0000259" key="3">
    <source>
        <dbReference type="Pfam" id="PF24181"/>
    </source>
</evidence>
<evidence type="ECO:0000256" key="1">
    <source>
        <dbReference type="SAM" id="MobiDB-lite"/>
    </source>
</evidence>
<protein>
    <submittedName>
        <fullName evidence="4">Uncharacterized protein</fullName>
    </submittedName>
</protein>
<dbReference type="Proteomes" id="UP001359485">
    <property type="component" value="Unassembled WGS sequence"/>
</dbReference>
<dbReference type="SUPFAM" id="SSF48371">
    <property type="entry name" value="ARM repeat"/>
    <property type="match status" value="1"/>
</dbReference>
<dbReference type="InterPro" id="IPR057566">
    <property type="entry name" value="TPR_TTI1_N"/>
</dbReference>
<evidence type="ECO:0000313" key="5">
    <source>
        <dbReference type="Proteomes" id="UP001359485"/>
    </source>
</evidence>
<dbReference type="InterPro" id="IPR016024">
    <property type="entry name" value="ARM-type_fold"/>
</dbReference>
<organism evidence="4 5">
    <name type="scientific">Polyplax serrata</name>
    <name type="common">Common mouse louse</name>
    <dbReference type="NCBI Taxonomy" id="468196"/>
    <lineage>
        <taxon>Eukaryota</taxon>
        <taxon>Metazoa</taxon>
        <taxon>Ecdysozoa</taxon>
        <taxon>Arthropoda</taxon>
        <taxon>Hexapoda</taxon>
        <taxon>Insecta</taxon>
        <taxon>Pterygota</taxon>
        <taxon>Neoptera</taxon>
        <taxon>Paraneoptera</taxon>
        <taxon>Psocodea</taxon>
        <taxon>Troctomorpha</taxon>
        <taxon>Phthiraptera</taxon>
        <taxon>Anoplura</taxon>
        <taxon>Polyplacidae</taxon>
        <taxon>Polyplax</taxon>
    </lineage>
</organism>
<comment type="caution">
    <text evidence="4">The sequence shown here is derived from an EMBL/GenBank/DDBJ whole genome shotgun (WGS) entry which is preliminary data.</text>
</comment>
<dbReference type="PANTHER" id="PTHR18460">
    <property type="entry name" value="TEL2 INTERACTING PROTEIN 1 TTI1 FAMILY MEMBER"/>
    <property type="match status" value="1"/>
</dbReference>
<dbReference type="InterPro" id="IPR049362">
    <property type="entry name" value="TTI1_rpt"/>
</dbReference>
<accession>A0ABR1ASR5</accession>
<feature type="domain" description="TTI1 C-terminal TPR" evidence="3">
    <location>
        <begin position="719"/>
        <end position="980"/>
    </location>
</feature>
<dbReference type="Pfam" id="PF24173">
    <property type="entry name" value="TPR_TTI1_N"/>
    <property type="match status" value="1"/>
</dbReference>
<dbReference type="EMBL" id="JAWJWF010000045">
    <property type="protein sequence ID" value="KAK6626453.1"/>
    <property type="molecule type" value="Genomic_DNA"/>
</dbReference>
<evidence type="ECO:0000259" key="2">
    <source>
        <dbReference type="Pfam" id="PF24173"/>
    </source>
</evidence>
<dbReference type="PANTHER" id="PTHR18460:SF3">
    <property type="entry name" value="TELO2-INTERACTING PROTEIN 1 HOMOLOG"/>
    <property type="match status" value="1"/>
</dbReference>
<dbReference type="InterPro" id="IPR057567">
    <property type="entry name" value="TPR_TTI1_C"/>
</dbReference>
<dbReference type="InterPro" id="IPR052587">
    <property type="entry name" value="TELO2-interacting_protein_1"/>
</dbReference>
<feature type="domain" description="TTI1 N-terminal TPR" evidence="2">
    <location>
        <begin position="33"/>
        <end position="357"/>
    </location>
</feature>
<gene>
    <name evidence="4" type="ORF">RUM44_008926</name>
</gene>
<reference evidence="4 5" key="1">
    <citation type="submission" date="2023-09" db="EMBL/GenBank/DDBJ databases">
        <title>Genomes of two closely related lineages of the louse Polyplax serrata with different host specificities.</title>
        <authorList>
            <person name="Martinu J."/>
            <person name="Tarabai H."/>
            <person name="Stefka J."/>
            <person name="Hypsa V."/>
        </authorList>
    </citation>
    <scope>NUCLEOTIDE SEQUENCE [LARGE SCALE GENOMIC DNA]</scope>
    <source>
        <strain evidence="4">98ZLc_SE</strain>
    </source>
</reference>
<dbReference type="Pfam" id="PF24181">
    <property type="entry name" value="TPR_TTI1_C"/>
    <property type="match status" value="1"/>
</dbReference>
<dbReference type="Pfam" id="PF21547">
    <property type="entry name" value="TTI1"/>
    <property type="match status" value="1"/>
</dbReference>
<sequence length="1002" mass="114956">MSSFEELCNEVFVLSEAMYKEQFRACFLKHISERVKTLTQIASSERVNGKIIKRIQLKLLEPVMYHLRNSVKSNDKCLLVEYLICVVNITQIKQVNVFFHLYFLLFSQLLNNEQSNVYTSEELKMVVLEAGCCLIKSLDSSAVEEVFKQESGEKLSIGIFASIQTAKEERNVKLRVQALNFLLETAQFKRNFNYMDRKYRKLADLFMLYLPGLIAPLQDIIMREETQHHLITVKALICWGHIICLVLCDLKQSKHLSEADIVKHWVDSCGNFSCSEETADLSRVLAGKERTKDWLSAVGITLKPLIMKITQIRKHSNAKCRLELTRSMIKLLENCSVSLGSSLSPITEVIVSSTCDESEEVSEIAKVALERFQTNDPDGLKLFIAVIENNFYLLLNKLPGIVHSGNEKLILPFMKSFSGYIKILGRTGKFKQLMSLSSILKKVLFTIEMSFEIDLYPEISNQHFTFHECESHSSGWLKQWKQFKHFSQESVKLELERISRYLGEYSDPDIIVDYLLDSYYLEPALGKEILLTLNQVVLGLKGISTNLINNLMDFYLNEENLYLPMQVNNGNCDCLKTANSNIIKVSLMMEGIGFLAKILKSTFQEHLLRSLYYVVELMGSSYSIVSNEATKAAITISNACGFKGSIESLIRHNIDYLTYHSVIKLKRNNVGVFDVMTVLIKNSAIETVSGLEQIINNVLATSSQNLNSRLTISYLRLFQTYVLCVRKWLCHLNIKSREASNENLIQELVAGLKTRDKQFEMEREVEKETENIEENDDESNMSYSENRESLPKHIVITVAVASHCLNFLTNKDKNKKLVVLEVLNDSILILSEWENQLLPLVHKIWSPLVTLFYQMSDPLMMKCSFDLLCTLARTSRHFVRSRTLKGVLPTFLSFLLREANTSKLKESSSGYIYTQNYKLQRELLQYLGQLTADLELFEKQTDLVVESAVPYLSVKQPKQLQEKCRELFVHLKVHDPYLIWFKLHSLTSDPEFSANAKLILDC</sequence>